<dbReference type="InterPro" id="IPR034984">
    <property type="entry name" value="Imelysin-like_IPPA"/>
</dbReference>
<dbReference type="Gene3D" id="1.20.1420.20">
    <property type="entry name" value="M75 peptidase, HXXE motif"/>
    <property type="match status" value="1"/>
</dbReference>
<organism evidence="5 6">
    <name type="scientific">Salinimonas profundi</name>
    <dbReference type="NCBI Taxonomy" id="2729140"/>
    <lineage>
        <taxon>Bacteria</taxon>
        <taxon>Pseudomonadati</taxon>
        <taxon>Pseudomonadota</taxon>
        <taxon>Gammaproteobacteria</taxon>
        <taxon>Alteromonadales</taxon>
        <taxon>Alteromonadaceae</taxon>
        <taxon>Alteromonas/Salinimonas group</taxon>
        <taxon>Salinimonas</taxon>
    </lineage>
</organism>
<sequence length="405" mass="43370">MKRSLLVNTIAVAMAGLLAGCGESTSSDSGAQYGNNSAPEQPVENNFNESLLLASVVDNVLLPTYSKFAEDANALQTDITAYCATLASGDASDAQQQAQQSWKTTMSTWQLAEVMQIGPLADNGYALRNKIYSWPNVSACAIDQDVVLAESADYDVTTRTPSRRGLDALEYTLFNTELNHQCTVAGTAPEGWNNRTEQDRRQARCAYSELLAQDLVTNANTLVDAFEGEQGYGEVLKNAGQPDSPFAVSLDAVNDITDAMFYITEVTKDAKIATPVGIIANDCGTSPCPQNAESVYADHSLENIIANLQALKALYLGGEAENVGFDDFLNDVGDNDTATRLLADIDAAISHAQSLNGSYSSLLTEQTEEVEQLHSEVKSVTDTVKTDFIQSLALELPATSAGDND</sequence>
<dbReference type="RefSeq" id="WP_191025641.1">
    <property type="nucleotide sequence ID" value="NZ_JABBXD010000007.1"/>
</dbReference>
<comment type="subcellular location">
    <subcellularLocation>
        <location evidence="1">Cell envelope</location>
    </subcellularLocation>
</comment>
<gene>
    <name evidence="5" type="ORF">HHX48_12610</name>
</gene>
<dbReference type="InterPro" id="IPR038352">
    <property type="entry name" value="Imelysin_sf"/>
</dbReference>
<evidence type="ECO:0000256" key="2">
    <source>
        <dbReference type="ARBA" id="ARBA00022729"/>
    </source>
</evidence>
<keyword evidence="6" id="KW-1185">Reference proteome</keyword>
<dbReference type="InterPro" id="IPR018976">
    <property type="entry name" value="Imelysin-like"/>
</dbReference>
<evidence type="ECO:0000313" key="5">
    <source>
        <dbReference type="EMBL" id="MBD3586581.1"/>
    </source>
</evidence>
<keyword evidence="2 3" id="KW-0732">Signal</keyword>
<evidence type="ECO:0000256" key="1">
    <source>
        <dbReference type="ARBA" id="ARBA00004196"/>
    </source>
</evidence>
<evidence type="ECO:0000256" key="3">
    <source>
        <dbReference type="SAM" id="SignalP"/>
    </source>
</evidence>
<comment type="caution">
    <text evidence="5">The sequence shown here is derived from an EMBL/GenBank/DDBJ whole genome shotgun (WGS) entry which is preliminary data.</text>
</comment>
<feature type="signal peptide" evidence="3">
    <location>
        <begin position="1"/>
        <end position="19"/>
    </location>
</feature>
<proteinExistence type="predicted"/>
<dbReference type="CDD" id="cd14659">
    <property type="entry name" value="Imelysin-like_IPPA"/>
    <property type="match status" value="1"/>
</dbReference>
<reference evidence="5 6" key="1">
    <citation type="submission" date="2020-04" db="EMBL/GenBank/DDBJ databases">
        <title>Salinimonas sp. HHU 13199.</title>
        <authorList>
            <person name="Cui X."/>
            <person name="Zhang D."/>
        </authorList>
    </citation>
    <scope>NUCLEOTIDE SEQUENCE [LARGE SCALE GENOMIC DNA]</scope>
    <source>
        <strain evidence="5 6">HHU 13199</strain>
    </source>
</reference>
<protein>
    <submittedName>
        <fullName evidence="5">Imelysin family protein</fullName>
    </submittedName>
</protein>
<feature type="chain" id="PRO_5046579350" evidence="3">
    <location>
        <begin position="20"/>
        <end position="405"/>
    </location>
</feature>
<feature type="domain" description="Imelysin-like" evidence="4">
    <location>
        <begin position="62"/>
        <end position="378"/>
    </location>
</feature>
<dbReference type="PROSITE" id="PS51257">
    <property type="entry name" value="PROKAR_LIPOPROTEIN"/>
    <property type="match status" value="1"/>
</dbReference>
<dbReference type="Proteomes" id="UP000624419">
    <property type="component" value="Unassembled WGS sequence"/>
</dbReference>
<dbReference type="EMBL" id="JABBXD010000007">
    <property type="protein sequence ID" value="MBD3586581.1"/>
    <property type="molecule type" value="Genomic_DNA"/>
</dbReference>
<dbReference type="Pfam" id="PF09375">
    <property type="entry name" value="Peptidase_M75"/>
    <property type="match status" value="1"/>
</dbReference>
<evidence type="ECO:0000259" key="4">
    <source>
        <dbReference type="Pfam" id="PF09375"/>
    </source>
</evidence>
<accession>A0ABR8LNG9</accession>
<name>A0ABR8LNG9_9ALTE</name>
<evidence type="ECO:0000313" key="6">
    <source>
        <dbReference type="Proteomes" id="UP000624419"/>
    </source>
</evidence>